<organism>
    <name type="scientific">Pediculus humanus subsp. corporis</name>
    <name type="common">Body louse</name>
    <dbReference type="NCBI Taxonomy" id="121224"/>
    <lineage>
        <taxon>Eukaryota</taxon>
        <taxon>Metazoa</taxon>
        <taxon>Ecdysozoa</taxon>
        <taxon>Arthropoda</taxon>
        <taxon>Hexapoda</taxon>
        <taxon>Insecta</taxon>
        <taxon>Pterygota</taxon>
        <taxon>Neoptera</taxon>
        <taxon>Paraneoptera</taxon>
        <taxon>Psocodea</taxon>
        <taxon>Troctomorpha</taxon>
        <taxon>Phthiraptera</taxon>
        <taxon>Anoplura</taxon>
        <taxon>Pediculidae</taxon>
        <taxon>Pediculus</taxon>
    </lineage>
</organism>
<evidence type="ECO:0000313" key="2">
    <source>
        <dbReference type="EnsemblMetazoa" id="PHUM216680-PA"/>
    </source>
</evidence>
<dbReference type="Proteomes" id="UP000009046">
    <property type="component" value="Unassembled WGS sequence"/>
</dbReference>
<dbReference type="InParanoid" id="E0VHV5"/>
<name>E0VHV5_PEDHC</name>
<dbReference type="AlphaFoldDB" id="E0VHV5"/>
<dbReference type="EnsemblMetazoa" id="PHUM216680-RA">
    <property type="protein sequence ID" value="PHUM216680-PA"/>
    <property type="gene ID" value="PHUM216680"/>
</dbReference>
<evidence type="ECO:0000313" key="1">
    <source>
        <dbReference type="EMBL" id="EEB12961.1"/>
    </source>
</evidence>
<reference evidence="2" key="3">
    <citation type="submission" date="2021-02" db="UniProtKB">
        <authorList>
            <consortium name="EnsemblMetazoa"/>
        </authorList>
    </citation>
    <scope>IDENTIFICATION</scope>
    <source>
        <strain evidence="2">USDA</strain>
    </source>
</reference>
<sequence length="313" mass="35999">MTAPLIKMIIDLGGINLNRLKNLKELNLFNTTTCSLKRKLFSDVPNLKKLVIQNNVHLKMAEYSFLKYSRLKILTINGIHLNPNESNTFFKNLTGDVIISYISVLDWSYNNFGNLKKEILTNFRRVDTLALKHSNIKNVDDNIFHHLNIKYLHLEGALLMVIFSKNKPKGIISKNEERMKLENLSDKSRELSLNKNCSDKPLSMNLRFSYPKHSKSSESFETLSTVSYVSANQPNQMELLNYKLNKLRETFQKTNGIISTSYLPVIISSPTTKSPLNVDLLLEYECLTALLKCEKLSILVDILKNFPRYMGFL</sequence>
<dbReference type="VEuPathDB" id="VectorBase:PHUM216680"/>
<proteinExistence type="predicted"/>
<gene>
    <name evidence="2" type="primary">8237505</name>
    <name evidence="1" type="ORF">Phum_PHUM216680</name>
</gene>
<dbReference type="InterPro" id="IPR032675">
    <property type="entry name" value="LRR_dom_sf"/>
</dbReference>
<reference evidence="1" key="1">
    <citation type="submission" date="2007-04" db="EMBL/GenBank/DDBJ databases">
        <title>Annotation of Pediculus humanus corporis strain USDA.</title>
        <authorList>
            <person name="Kirkness E."/>
            <person name="Hannick L."/>
            <person name="Hass B."/>
            <person name="Bruggner R."/>
            <person name="Lawson D."/>
            <person name="Bidwell S."/>
            <person name="Joardar V."/>
            <person name="Caler E."/>
            <person name="Walenz B."/>
            <person name="Inman J."/>
            <person name="Schobel S."/>
            <person name="Galinsky K."/>
            <person name="Amedeo P."/>
            <person name="Strausberg R."/>
        </authorList>
    </citation>
    <scope>NUCLEOTIDE SEQUENCE</scope>
    <source>
        <strain evidence="1">USDA</strain>
    </source>
</reference>
<protein>
    <submittedName>
        <fullName evidence="1 2">Uncharacterized protein</fullName>
    </submittedName>
</protein>
<reference evidence="1" key="2">
    <citation type="submission" date="2007-04" db="EMBL/GenBank/DDBJ databases">
        <title>The genome of the human body louse.</title>
        <authorList>
            <consortium name="The Human Body Louse Genome Consortium"/>
            <person name="Kirkness E."/>
            <person name="Walenz B."/>
            <person name="Hass B."/>
            <person name="Bruggner R."/>
            <person name="Strausberg R."/>
        </authorList>
    </citation>
    <scope>NUCLEOTIDE SEQUENCE</scope>
    <source>
        <strain evidence="1">USDA</strain>
    </source>
</reference>
<keyword evidence="3" id="KW-1185">Reference proteome</keyword>
<dbReference type="EMBL" id="AAZO01002491">
    <property type="status" value="NOT_ANNOTATED_CDS"/>
    <property type="molecule type" value="Genomic_DNA"/>
</dbReference>
<dbReference type="RefSeq" id="XP_002425699.1">
    <property type="nucleotide sequence ID" value="XM_002425654.1"/>
</dbReference>
<evidence type="ECO:0000313" key="3">
    <source>
        <dbReference type="Proteomes" id="UP000009046"/>
    </source>
</evidence>
<dbReference type="HOGENOM" id="CLU_889368_0_0_1"/>
<dbReference type="OrthoDB" id="8023798at2759"/>
<dbReference type="EMBL" id="DS235172">
    <property type="protein sequence ID" value="EEB12961.1"/>
    <property type="molecule type" value="Genomic_DNA"/>
</dbReference>
<dbReference type="CTD" id="8237505"/>
<dbReference type="KEGG" id="phu:Phum_PHUM216680"/>
<dbReference type="SUPFAM" id="SSF52058">
    <property type="entry name" value="L domain-like"/>
    <property type="match status" value="1"/>
</dbReference>
<dbReference type="Gene3D" id="3.80.10.10">
    <property type="entry name" value="Ribonuclease Inhibitor"/>
    <property type="match status" value="1"/>
</dbReference>
<dbReference type="GeneID" id="8237505"/>
<accession>E0VHV5</accession>